<evidence type="ECO:0000259" key="9">
    <source>
        <dbReference type="PROSITE" id="PS50835"/>
    </source>
</evidence>
<name>A0A669C9R6_ORENI</name>
<dbReference type="Proteomes" id="UP000005207">
    <property type="component" value="Linkage group LG2"/>
</dbReference>
<dbReference type="InterPro" id="IPR013783">
    <property type="entry name" value="Ig-like_fold"/>
</dbReference>
<dbReference type="Pfam" id="PF07686">
    <property type="entry name" value="V-set"/>
    <property type="match status" value="2"/>
</dbReference>
<proteinExistence type="predicted"/>
<evidence type="ECO:0000256" key="8">
    <source>
        <dbReference type="SAM" id="Phobius"/>
    </source>
</evidence>
<keyword evidence="6" id="KW-1015">Disulfide bond</keyword>
<dbReference type="InParanoid" id="A0A669C9R6"/>
<evidence type="ECO:0000256" key="1">
    <source>
        <dbReference type="ARBA" id="ARBA00004236"/>
    </source>
</evidence>
<dbReference type="PANTHER" id="PTHR19433:SF127">
    <property type="entry name" value="NITR9"/>
    <property type="match status" value="1"/>
</dbReference>
<dbReference type="SUPFAM" id="SSF48726">
    <property type="entry name" value="Immunoglobulin"/>
    <property type="match status" value="2"/>
</dbReference>
<evidence type="ECO:0000256" key="7">
    <source>
        <dbReference type="ARBA" id="ARBA00023180"/>
    </source>
</evidence>
<dbReference type="CDD" id="cd00099">
    <property type="entry name" value="IgV"/>
    <property type="match status" value="1"/>
</dbReference>
<keyword evidence="11" id="KW-1185">Reference proteome</keyword>
<dbReference type="GO" id="GO:0002376">
    <property type="term" value="P:immune system process"/>
    <property type="evidence" value="ECO:0007669"/>
    <property type="project" value="UniProtKB-KW"/>
</dbReference>
<evidence type="ECO:0000313" key="11">
    <source>
        <dbReference type="Proteomes" id="UP000005207"/>
    </source>
</evidence>
<dbReference type="GO" id="GO:0005886">
    <property type="term" value="C:plasma membrane"/>
    <property type="evidence" value="ECO:0007669"/>
    <property type="project" value="UniProtKB-SubCell"/>
</dbReference>
<evidence type="ECO:0000313" key="10">
    <source>
        <dbReference type="Ensembl" id="ENSONIP00000043327.1"/>
    </source>
</evidence>
<dbReference type="Ensembl" id="ENSONIT00000079551.1">
    <property type="protein sequence ID" value="ENSONIP00000043327.1"/>
    <property type="gene ID" value="ENSONIG00000027440.1"/>
</dbReference>
<evidence type="ECO:0000256" key="3">
    <source>
        <dbReference type="ARBA" id="ARBA00022729"/>
    </source>
</evidence>
<keyword evidence="2" id="KW-1003">Cell membrane</keyword>
<keyword evidence="8" id="KW-0812">Transmembrane</keyword>
<keyword evidence="5 8" id="KW-0472">Membrane</keyword>
<organism evidence="10 11">
    <name type="scientific">Oreochromis niloticus</name>
    <name type="common">Nile tilapia</name>
    <name type="synonym">Tilapia nilotica</name>
    <dbReference type="NCBI Taxonomy" id="8128"/>
    <lineage>
        <taxon>Eukaryota</taxon>
        <taxon>Metazoa</taxon>
        <taxon>Chordata</taxon>
        <taxon>Craniata</taxon>
        <taxon>Vertebrata</taxon>
        <taxon>Euteleostomi</taxon>
        <taxon>Actinopterygii</taxon>
        <taxon>Neopterygii</taxon>
        <taxon>Teleostei</taxon>
        <taxon>Neoteleostei</taxon>
        <taxon>Acanthomorphata</taxon>
        <taxon>Ovalentaria</taxon>
        <taxon>Cichlomorphae</taxon>
        <taxon>Cichliformes</taxon>
        <taxon>Cichlidae</taxon>
        <taxon>African cichlids</taxon>
        <taxon>Pseudocrenilabrinae</taxon>
        <taxon>Oreochromini</taxon>
        <taxon>Oreochromis</taxon>
    </lineage>
</organism>
<dbReference type="GeneTree" id="ENSGT01030000234530"/>
<dbReference type="InterPro" id="IPR013106">
    <property type="entry name" value="Ig_V-set"/>
</dbReference>
<dbReference type="AlphaFoldDB" id="A0A669C9R6"/>
<dbReference type="GO" id="GO:0009617">
    <property type="term" value="P:response to bacterium"/>
    <property type="evidence" value="ECO:0007669"/>
    <property type="project" value="TreeGrafter"/>
</dbReference>
<reference evidence="10" key="3">
    <citation type="submission" date="2025-09" db="UniProtKB">
        <authorList>
            <consortium name="Ensembl"/>
        </authorList>
    </citation>
    <scope>IDENTIFICATION</scope>
</reference>
<keyword evidence="4" id="KW-0391">Immunity</keyword>
<keyword evidence="7" id="KW-0325">Glycoprotein</keyword>
<comment type="subcellular location">
    <subcellularLocation>
        <location evidence="1">Cell membrane</location>
    </subcellularLocation>
</comment>
<dbReference type="InterPro" id="IPR052051">
    <property type="entry name" value="TCR_complex_component"/>
</dbReference>
<keyword evidence="8" id="KW-1133">Transmembrane helix</keyword>
<reference evidence="11" key="1">
    <citation type="submission" date="2012-01" db="EMBL/GenBank/DDBJ databases">
        <title>The Genome Sequence of Oreochromis niloticus (Nile Tilapia).</title>
        <authorList>
            <consortium name="Broad Institute Genome Assembly Team"/>
            <consortium name="Broad Institute Sequencing Platform"/>
            <person name="Di Palma F."/>
            <person name="Johnson J."/>
            <person name="Lander E.S."/>
            <person name="Lindblad-Toh K."/>
        </authorList>
    </citation>
    <scope>NUCLEOTIDE SEQUENCE [LARGE SCALE GENOMIC DNA]</scope>
</reference>
<accession>A0A669C9R6</accession>
<feature type="domain" description="Ig-like" evidence="9">
    <location>
        <begin position="153"/>
        <end position="249"/>
    </location>
</feature>
<evidence type="ECO:0000256" key="4">
    <source>
        <dbReference type="ARBA" id="ARBA00022859"/>
    </source>
</evidence>
<dbReference type="SMART" id="SM00409">
    <property type="entry name" value="IG"/>
    <property type="match status" value="2"/>
</dbReference>
<evidence type="ECO:0000256" key="6">
    <source>
        <dbReference type="ARBA" id="ARBA00023157"/>
    </source>
</evidence>
<dbReference type="PROSITE" id="PS50835">
    <property type="entry name" value="IG_LIKE"/>
    <property type="match status" value="2"/>
</dbReference>
<feature type="transmembrane region" description="Helical" evidence="8">
    <location>
        <begin position="273"/>
        <end position="296"/>
    </location>
</feature>
<dbReference type="Gene3D" id="2.60.40.10">
    <property type="entry name" value="Immunoglobulins"/>
    <property type="match status" value="2"/>
</dbReference>
<gene>
    <name evidence="10" type="primary">LOC112841687</name>
</gene>
<dbReference type="InterPro" id="IPR003599">
    <property type="entry name" value="Ig_sub"/>
</dbReference>
<evidence type="ECO:0000256" key="2">
    <source>
        <dbReference type="ARBA" id="ARBA00022475"/>
    </source>
</evidence>
<dbReference type="InterPro" id="IPR036179">
    <property type="entry name" value="Ig-like_dom_sf"/>
</dbReference>
<protein>
    <submittedName>
        <fullName evidence="10">Uncharacterized LOC112841687</fullName>
    </submittedName>
</protein>
<feature type="domain" description="Ig-like" evidence="9">
    <location>
        <begin position="51"/>
        <end position="128"/>
    </location>
</feature>
<evidence type="ECO:0000256" key="5">
    <source>
        <dbReference type="ARBA" id="ARBA00023136"/>
    </source>
</evidence>
<dbReference type="InterPro" id="IPR007110">
    <property type="entry name" value="Ig-like_dom"/>
</dbReference>
<keyword evidence="3" id="KW-0732">Signal</keyword>
<sequence>VLFLFCLKNVYVNNLHTNRFAIDSYHVKKCFTFFLFLNSDSLVPVKTVQLGEPATLTCAIPNELSIRGVNWYKQSVGDTLKLIVTLYKSTVDYGPGFSSLRFGVYDGKNFTSLTILKTVQEDEGLYHCGNTDWIGTTWSGTYLLVKGKTQRTSNFAVSKLLIESNPVRPGDTITLQCSVFSDSDNKTCPEDLNILWVRDGSDKSLPNIIYTDRNKSNICEKRSDNQKTCVYHFSKKVSSSDAGTYYCAVATCGEILFGSGTKLVIQESSTKSAFIHLAVLIVCLGISVIGNVFLMCNRTVGKQFKGKENAISDAQTDTSRQPTVVDEELNYAALNFSERKTRGRKKRECAEDSVYSQVKC</sequence>
<dbReference type="PANTHER" id="PTHR19433">
    <property type="entry name" value="T-CELL RECEPTOR ALPHA CHAIN V REGION-RELATED"/>
    <property type="match status" value="1"/>
</dbReference>
<dbReference type="FunCoup" id="A0A669C9R6">
    <property type="interactions" value="10"/>
</dbReference>
<reference evidence="10" key="2">
    <citation type="submission" date="2025-08" db="UniProtKB">
        <authorList>
            <consortium name="Ensembl"/>
        </authorList>
    </citation>
    <scope>IDENTIFICATION</scope>
</reference>